<evidence type="ECO:0000313" key="4">
    <source>
        <dbReference type="EMBL" id="QCE11824.1"/>
    </source>
</evidence>
<evidence type="ECO:0000313" key="5">
    <source>
        <dbReference type="Proteomes" id="UP000501690"/>
    </source>
</evidence>
<accession>A0A4D6NGK6</accession>
<feature type="chain" id="PRO_5020040523" evidence="3">
    <location>
        <begin position="33"/>
        <end position="209"/>
    </location>
</feature>
<dbReference type="SUPFAM" id="SSF50386">
    <property type="entry name" value="STI-like"/>
    <property type="match status" value="1"/>
</dbReference>
<feature type="signal peptide" evidence="3">
    <location>
        <begin position="1"/>
        <end position="32"/>
    </location>
</feature>
<dbReference type="PANTHER" id="PTHR33107">
    <property type="entry name" value="KUNITZ TRYPSIN INHIBITOR 2"/>
    <property type="match status" value="1"/>
</dbReference>
<comment type="similarity">
    <text evidence="1">Belongs to the protease inhibitor I3 (leguminous Kunitz-type inhibitor) family.</text>
</comment>
<keyword evidence="3" id="KW-0732">Signal</keyword>
<organism evidence="4 5">
    <name type="scientific">Vigna unguiculata</name>
    <name type="common">Cowpea</name>
    <dbReference type="NCBI Taxonomy" id="3917"/>
    <lineage>
        <taxon>Eukaryota</taxon>
        <taxon>Viridiplantae</taxon>
        <taxon>Streptophyta</taxon>
        <taxon>Embryophyta</taxon>
        <taxon>Tracheophyta</taxon>
        <taxon>Spermatophyta</taxon>
        <taxon>Magnoliopsida</taxon>
        <taxon>eudicotyledons</taxon>
        <taxon>Gunneridae</taxon>
        <taxon>Pentapetalae</taxon>
        <taxon>rosids</taxon>
        <taxon>fabids</taxon>
        <taxon>Fabales</taxon>
        <taxon>Fabaceae</taxon>
        <taxon>Papilionoideae</taxon>
        <taxon>50 kb inversion clade</taxon>
        <taxon>NPAAA clade</taxon>
        <taxon>indigoferoid/millettioid clade</taxon>
        <taxon>Phaseoleae</taxon>
        <taxon>Vigna</taxon>
    </lineage>
</organism>
<dbReference type="Pfam" id="PF00197">
    <property type="entry name" value="Kunitz_legume"/>
    <property type="match status" value="1"/>
</dbReference>
<protein>
    <submittedName>
        <fullName evidence="4">Kunitz inhibitor ST1-like</fullName>
    </submittedName>
</protein>
<dbReference type="CDD" id="cd23362">
    <property type="entry name" value="beta-trefoil_STI_WCI3-like"/>
    <property type="match status" value="1"/>
</dbReference>
<dbReference type="OrthoDB" id="1872570at2759"/>
<sequence>MKSLIAPTASTFFFFSLFLLSIFTSNLPSAAADVVTDRDGKALMNGGTYHILPLFGVRDGGLELAATGNETCPLTVVQSRTSQIFRGLPVRISSPFRIGYINEGLILNLAFASSPSCAPTPPEWTVVKDLPEGQAVKLPGYRSTVRGWFKIEKSSLEYLYKVVFCARTGGTCGEVGISVDDEGMSRLVVTEEEDEGIIVEFMKATSVSV</sequence>
<reference evidence="4 5" key="1">
    <citation type="submission" date="2019-04" db="EMBL/GenBank/DDBJ databases">
        <title>An improved genome assembly and genetic linkage map for asparagus bean, Vigna unguiculata ssp. sesquipedialis.</title>
        <authorList>
            <person name="Xia Q."/>
            <person name="Zhang R."/>
            <person name="Dong Y."/>
        </authorList>
    </citation>
    <scope>NUCLEOTIDE SEQUENCE [LARGE SCALE GENOMIC DNA]</scope>
    <source>
        <tissue evidence="4">Leaf</tissue>
    </source>
</reference>
<dbReference type="Gramene" id="Vigun05g111200.1.v1.2">
    <property type="protein sequence ID" value="Vigun05g111200.1.v1.2.CDS.1"/>
    <property type="gene ID" value="Vigun05g111200.v1.2"/>
</dbReference>
<dbReference type="InterPro" id="IPR011065">
    <property type="entry name" value="Kunitz_inhibitor_STI-like_sf"/>
</dbReference>
<dbReference type="Proteomes" id="UP000501690">
    <property type="component" value="Linkage Group LG10"/>
</dbReference>
<evidence type="ECO:0000256" key="1">
    <source>
        <dbReference type="ARBA" id="ARBA00005440"/>
    </source>
</evidence>
<gene>
    <name evidence="4" type="ORF">DEO72_LG10g3061</name>
</gene>
<evidence type="ECO:0000256" key="3">
    <source>
        <dbReference type="SAM" id="SignalP"/>
    </source>
</evidence>
<dbReference type="PANTHER" id="PTHR33107:SF81">
    <property type="entry name" value="TRYPSIN INHIBITOR A"/>
    <property type="match status" value="1"/>
</dbReference>
<dbReference type="SMART" id="SM00452">
    <property type="entry name" value="STI"/>
    <property type="match status" value="1"/>
</dbReference>
<dbReference type="AlphaFoldDB" id="A0A4D6NGK6"/>
<dbReference type="Gene3D" id="2.80.10.50">
    <property type="match status" value="1"/>
</dbReference>
<dbReference type="EMBL" id="CP039354">
    <property type="protein sequence ID" value="QCE11824.1"/>
    <property type="molecule type" value="Genomic_DNA"/>
</dbReference>
<name>A0A4D6NGK6_VIGUN</name>
<dbReference type="InterPro" id="IPR002160">
    <property type="entry name" value="Prot_inh_Kunz-lg"/>
</dbReference>
<dbReference type="PROSITE" id="PS00283">
    <property type="entry name" value="SOYBEAN_KUNITZ"/>
    <property type="match status" value="1"/>
</dbReference>
<keyword evidence="5" id="KW-1185">Reference proteome</keyword>
<proteinExistence type="inferred from homology"/>
<dbReference type="PRINTS" id="PR00291">
    <property type="entry name" value="KUNITZINHBTR"/>
</dbReference>
<keyword evidence="2" id="KW-1015">Disulfide bond</keyword>
<evidence type="ECO:0000256" key="2">
    <source>
        <dbReference type="ARBA" id="ARBA00023157"/>
    </source>
</evidence>
<dbReference type="GO" id="GO:0004866">
    <property type="term" value="F:endopeptidase inhibitor activity"/>
    <property type="evidence" value="ECO:0007669"/>
    <property type="project" value="InterPro"/>
</dbReference>